<dbReference type="OrthoDB" id="2120038at2759"/>
<reference evidence="2" key="1">
    <citation type="submission" date="2021-03" db="EMBL/GenBank/DDBJ databases">
        <authorList>
            <person name="Tagirdzhanova G."/>
        </authorList>
    </citation>
    <scope>NUCLEOTIDE SEQUENCE</scope>
</reference>
<accession>A0A8H3ELF1</accession>
<dbReference type="Proteomes" id="UP000664203">
    <property type="component" value="Unassembled WGS sequence"/>
</dbReference>
<feature type="region of interest" description="Disordered" evidence="1">
    <location>
        <begin position="19"/>
        <end position="82"/>
    </location>
</feature>
<evidence type="ECO:0000256" key="1">
    <source>
        <dbReference type="SAM" id="MobiDB-lite"/>
    </source>
</evidence>
<dbReference type="GO" id="GO:0005739">
    <property type="term" value="C:mitochondrion"/>
    <property type="evidence" value="ECO:0007669"/>
    <property type="project" value="InterPro"/>
</dbReference>
<gene>
    <name evidence="2" type="ORF">ALECFALPRED_005523</name>
</gene>
<proteinExistence type="predicted"/>
<dbReference type="PANTHER" id="PTHR42100">
    <property type="entry name" value="OXIDOREDUCTASE 178 KDA SUBUNIT, PUTATIVE (AFU_ORTHOLOGUE AFUA_8G04320)-RELATED"/>
    <property type="match status" value="1"/>
</dbReference>
<protein>
    <submittedName>
        <fullName evidence="2">Uncharacterized protein</fullName>
    </submittedName>
</protein>
<dbReference type="InterPro" id="IPR034444">
    <property type="entry name" value="Nuo17.8"/>
</dbReference>
<dbReference type="AlphaFoldDB" id="A0A8H3ELF1"/>
<keyword evidence="3" id="KW-1185">Reference proteome</keyword>
<comment type="caution">
    <text evidence="2">The sequence shown here is derived from an EMBL/GenBank/DDBJ whole genome shotgun (WGS) entry which is preliminary data.</text>
</comment>
<organism evidence="2 3">
    <name type="scientific">Alectoria fallacina</name>
    <dbReference type="NCBI Taxonomy" id="1903189"/>
    <lineage>
        <taxon>Eukaryota</taxon>
        <taxon>Fungi</taxon>
        <taxon>Dikarya</taxon>
        <taxon>Ascomycota</taxon>
        <taxon>Pezizomycotina</taxon>
        <taxon>Lecanoromycetes</taxon>
        <taxon>OSLEUM clade</taxon>
        <taxon>Lecanoromycetidae</taxon>
        <taxon>Lecanorales</taxon>
        <taxon>Lecanorineae</taxon>
        <taxon>Parmeliaceae</taxon>
        <taxon>Alectoria</taxon>
    </lineage>
</organism>
<dbReference type="EMBL" id="CAJPDR010000035">
    <property type="protein sequence ID" value="CAF9909341.1"/>
    <property type="molecule type" value="Genomic_DNA"/>
</dbReference>
<name>A0A8H3ELF1_9LECA</name>
<feature type="compositionally biased region" description="Basic and acidic residues" evidence="1">
    <location>
        <begin position="67"/>
        <end position="81"/>
    </location>
</feature>
<evidence type="ECO:0000313" key="3">
    <source>
        <dbReference type="Proteomes" id="UP000664203"/>
    </source>
</evidence>
<evidence type="ECO:0000313" key="2">
    <source>
        <dbReference type="EMBL" id="CAF9909341.1"/>
    </source>
</evidence>
<sequence length="252" mass="28275">MLQMRRSALRLAQRPYRCQWRRYADTKPPDPTNSVREPNNKPVNEPVGGRDSSGTDSVHAASAGGHEPTHHAPHPEPHNESLGRGFYASIAALALSFALYKLSRSSSSDPSAKGDLSKQPFLTRAMAYYNYWQDEYARRNTMHTKMVEQAGADRNLFQSSPWTHHIDLKFPEIFNTGSPYNIPAGHSADLGALKAHYEKKNVEAEEKRMAKLQETAGEGEVLKQRRAAEEALLADKKPVSILQRMGLQRPEQ</sequence>
<dbReference type="PANTHER" id="PTHR42100:SF1">
    <property type="entry name" value="OXIDOREDUCTASE 178 KDA SUBUNIT, PUTATIVE (AFU_ORTHOLOGUE AFUA_8G04320)-RELATED"/>
    <property type="match status" value="1"/>
</dbReference>